<organism evidence="1 2">
    <name type="scientific">Virgibacillus dokdonensis</name>
    <dbReference type="NCBI Taxonomy" id="302167"/>
    <lineage>
        <taxon>Bacteria</taxon>
        <taxon>Bacillati</taxon>
        <taxon>Bacillota</taxon>
        <taxon>Bacilli</taxon>
        <taxon>Bacillales</taxon>
        <taxon>Bacillaceae</taxon>
        <taxon>Virgibacillus</taxon>
    </lineage>
</organism>
<sequence>MERTIKASYDMFHADYEFTFTRGYPTLINHPQETEFVANIAKQVPGIKEVTETPPIMGGEDVSYYLQHVNGAFFFTGASNPNWARAYPHHQPKFDIDERALLHAAKVLGAATLQYMDQVARKG</sequence>
<dbReference type="Gene3D" id="3.40.630.10">
    <property type="entry name" value="Zn peptidases"/>
    <property type="match status" value="1"/>
</dbReference>
<reference evidence="1 2" key="1">
    <citation type="submission" date="2017-05" db="EMBL/GenBank/DDBJ databases">
        <title>Virgibacillus sp. AK90 isolated from a saltern of Kakinada, India.</title>
        <authorList>
            <person name="Gupta V."/>
            <person name="Sidhu C."/>
            <person name="Korpole S."/>
            <person name="Pinnaka A.K."/>
        </authorList>
    </citation>
    <scope>NUCLEOTIDE SEQUENCE [LARGE SCALE GENOMIC DNA]</scope>
    <source>
        <strain evidence="1 2">AK90</strain>
    </source>
</reference>
<name>A0A3E0WLB2_9BACI</name>
<evidence type="ECO:0008006" key="3">
    <source>
        <dbReference type="Google" id="ProtNLM"/>
    </source>
</evidence>
<dbReference type="PANTHER" id="PTHR11014:SF63">
    <property type="entry name" value="METALLOPEPTIDASE, PUTATIVE (AFU_ORTHOLOGUE AFUA_6G09600)-RELATED"/>
    <property type="match status" value="1"/>
</dbReference>
<evidence type="ECO:0000313" key="1">
    <source>
        <dbReference type="EMBL" id="RFA33199.1"/>
    </source>
</evidence>
<dbReference type="Proteomes" id="UP000256488">
    <property type="component" value="Unassembled WGS sequence"/>
</dbReference>
<protein>
    <recommendedName>
        <fullName evidence="3">Hydrolase YxeP</fullName>
    </recommendedName>
</protein>
<comment type="caution">
    <text evidence="1">The sequence shown here is derived from an EMBL/GenBank/DDBJ whole genome shotgun (WGS) entry which is preliminary data.</text>
</comment>
<dbReference type="RefSeq" id="WP_116279155.1">
    <property type="nucleotide sequence ID" value="NZ_NFZX01000042.1"/>
</dbReference>
<dbReference type="SUPFAM" id="SSF53187">
    <property type="entry name" value="Zn-dependent exopeptidases"/>
    <property type="match status" value="1"/>
</dbReference>
<dbReference type="GO" id="GO:0016787">
    <property type="term" value="F:hydrolase activity"/>
    <property type="evidence" value="ECO:0007669"/>
    <property type="project" value="InterPro"/>
</dbReference>
<gene>
    <name evidence="1" type="ORF">CAI16_15625</name>
</gene>
<dbReference type="PANTHER" id="PTHR11014">
    <property type="entry name" value="PEPTIDASE M20 FAMILY MEMBER"/>
    <property type="match status" value="1"/>
</dbReference>
<dbReference type="Pfam" id="PF01546">
    <property type="entry name" value="Peptidase_M20"/>
    <property type="match status" value="1"/>
</dbReference>
<proteinExistence type="predicted"/>
<dbReference type="AlphaFoldDB" id="A0A3E0WLB2"/>
<accession>A0A3E0WLB2</accession>
<dbReference type="InterPro" id="IPR002933">
    <property type="entry name" value="Peptidase_M20"/>
</dbReference>
<dbReference type="EMBL" id="NFZX01000042">
    <property type="protein sequence ID" value="RFA33199.1"/>
    <property type="molecule type" value="Genomic_DNA"/>
</dbReference>
<dbReference type="InterPro" id="IPR017439">
    <property type="entry name" value="Amidohydrolase"/>
</dbReference>
<evidence type="ECO:0000313" key="2">
    <source>
        <dbReference type="Proteomes" id="UP000256488"/>
    </source>
</evidence>